<dbReference type="Proteomes" id="UP001234202">
    <property type="component" value="Unassembled WGS sequence"/>
</dbReference>
<sequence>MQQELYVTLQSTLSPDASTRTAAEQNLDRLLATPEGGLGLCRIALDQQLDISVRQSAAVLISQYVKKYWSGVFPQFVGPWPAEEIKKPIREMLVSGLNDPSSKIRSAMALALSLVAHSDYPDSFPEFLPSLFSILQSGNSQAVQGALDVLKEFLQQDLPEEQLMDFLKEIAPVLLSLLSSPTVTPAVQAATIGLFRESINTLHYMKDEFTDVTEAAIQDVIPVWLQHMRQLLNQVDVGEAFAQNPEHAWELLKVRYSIFKTLTRIAAAFPRCVVDNIAEYIEIAIHHLHVLTPFYLRYYVSNADDQAEPLVNPEADDRSAIGLDQLMNALTDLLTSYTRMRQARDVMLLDTGNGKRDKCTPLMEIMIYDLLIVSQISRENEEEWSGDVNAFIQEEDDESYIYNVRTSVNDLLGSLLDKYPQPVARTFGDAVQRRLGASAEMRQAGNPDWWKSFEAVLSCVGSVADELLESGEDEISDVLQHIDLTNLLTNVVPQLLVIAEHPFLQGRGFVFASSFVLILSERGISGQYLEAAIQALESESVDAVVKISAVKCIRNFCRYIDAQTLSQFSQRILSDLVPFLAQATENSLALVMETIRAVIGVDASILNAEATSQLVNVIFQVWQSHPEDPIATAIMEELFETMAGSESEETYQSLVRSSAPIFANILSAPSTQDNMGIQAEACELVGHILDGRAADVGAELGPAVWKPMFDCAMNTDDHATVQSASDTLTKFIRKDANVLLQWRDGQGHSGLERMLQLLARLLEPTFSESGALFIGDLILHLLRNAGDHLASVLPALLKALVERILISKTTSFTQTLILPFAYLFTVARDMTLDLLEQLQVSSPTDPSVQRNALEVVITAWCDEAVDTVQGTYSIKVNDMAMTQLLVSQRPSLQNIIVKGDLIIDEKNKDTILTRSRTKTSPHQYQQIPFPVRALKYLLSQLRNSEVADAENRQHGDLEIASDDGDDEWDDDDPLGSGNDVRDMAFLSDLMGGGFGGFKDFEDEQGPNTDEDLQDDPLMQMDMPNHITKVLQEAYVNNTNNIHQCIAGLSDLEKETMRVRVATL</sequence>
<organism evidence="1 2">
    <name type="scientific">Naganishia onofrii</name>
    <dbReference type="NCBI Taxonomy" id="1851511"/>
    <lineage>
        <taxon>Eukaryota</taxon>
        <taxon>Fungi</taxon>
        <taxon>Dikarya</taxon>
        <taxon>Basidiomycota</taxon>
        <taxon>Agaricomycotina</taxon>
        <taxon>Tremellomycetes</taxon>
        <taxon>Filobasidiales</taxon>
        <taxon>Filobasidiaceae</taxon>
        <taxon>Naganishia</taxon>
    </lineage>
</organism>
<keyword evidence="2" id="KW-1185">Reference proteome</keyword>
<name>A0ACC2XTW7_9TREE</name>
<evidence type="ECO:0000313" key="2">
    <source>
        <dbReference type="Proteomes" id="UP001234202"/>
    </source>
</evidence>
<reference evidence="1" key="1">
    <citation type="submission" date="2023-04" db="EMBL/GenBank/DDBJ databases">
        <title>Draft Genome sequencing of Naganishia species isolated from polar environments using Oxford Nanopore Technology.</title>
        <authorList>
            <person name="Leo P."/>
            <person name="Venkateswaran K."/>
        </authorList>
    </citation>
    <scope>NUCLEOTIDE SEQUENCE</scope>
    <source>
        <strain evidence="1">DBVPG 5303</strain>
    </source>
</reference>
<dbReference type="EMBL" id="JASBWV010000005">
    <property type="protein sequence ID" value="KAJ9126461.1"/>
    <property type="molecule type" value="Genomic_DNA"/>
</dbReference>
<accession>A0ACC2XTW7</accession>
<gene>
    <name evidence="1" type="ORF">QFC24_002204</name>
</gene>
<proteinExistence type="predicted"/>
<evidence type="ECO:0000313" key="1">
    <source>
        <dbReference type="EMBL" id="KAJ9126461.1"/>
    </source>
</evidence>
<comment type="caution">
    <text evidence="1">The sequence shown here is derived from an EMBL/GenBank/DDBJ whole genome shotgun (WGS) entry which is preliminary data.</text>
</comment>
<protein>
    <submittedName>
        <fullName evidence="1">Uncharacterized protein</fullName>
    </submittedName>
</protein>